<dbReference type="Proteomes" id="UP000663873">
    <property type="component" value="Unassembled WGS sequence"/>
</dbReference>
<keyword evidence="7" id="KW-0206">Cytoskeleton</keyword>
<reference evidence="12" key="1">
    <citation type="submission" date="2021-02" db="EMBL/GenBank/DDBJ databases">
        <authorList>
            <person name="Nowell W R."/>
        </authorList>
    </citation>
    <scope>NUCLEOTIDE SEQUENCE</scope>
</reference>
<keyword evidence="5" id="KW-0963">Cytoplasm</keyword>
<dbReference type="GO" id="GO:0008017">
    <property type="term" value="F:microtubule binding"/>
    <property type="evidence" value="ECO:0007669"/>
    <property type="project" value="InterPro"/>
</dbReference>
<evidence type="ECO:0000313" key="19">
    <source>
        <dbReference type="Proteomes" id="UP000663825"/>
    </source>
</evidence>
<dbReference type="AlphaFoldDB" id="A0A817ZA25"/>
<dbReference type="EMBL" id="CAJNXB010004761">
    <property type="protein sequence ID" value="CAF3390660.1"/>
    <property type="molecule type" value="Genomic_DNA"/>
</dbReference>
<evidence type="ECO:0000313" key="17">
    <source>
        <dbReference type="EMBL" id="CAF4407486.1"/>
    </source>
</evidence>
<dbReference type="GO" id="GO:0005634">
    <property type="term" value="C:nucleus"/>
    <property type="evidence" value="ECO:0007669"/>
    <property type="project" value="UniProtKB-SubCell"/>
</dbReference>
<dbReference type="PANTHER" id="PTHR32078:SF1">
    <property type="entry name" value="NUCLEAR PROTEIN MDM1"/>
    <property type="match status" value="1"/>
</dbReference>
<dbReference type="Proteomes" id="UP000663825">
    <property type="component" value="Unassembled WGS sequence"/>
</dbReference>
<evidence type="ECO:0000256" key="7">
    <source>
        <dbReference type="ARBA" id="ARBA00023212"/>
    </source>
</evidence>
<comment type="subcellular location">
    <subcellularLocation>
        <location evidence="1">Cytoplasm</location>
        <location evidence="1">Cytoskeleton</location>
        <location evidence="1">Microtubule organizing center</location>
        <location evidence="1">Centrosome</location>
        <location evidence="1">Centriole</location>
    </subcellularLocation>
    <subcellularLocation>
        <location evidence="2">Nucleus</location>
    </subcellularLocation>
</comment>
<comment type="function">
    <text evidence="9">Microtubule-binding protein that negatively regulates centriole duplication. Binds to and stabilizes microtubules.</text>
</comment>
<dbReference type="GO" id="GO:0046600">
    <property type="term" value="P:negative regulation of centriole replication"/>
    <property type="evidence" value="ECO:0007669"/>
    <property type="project" value="InterPro"/>
</dbReference>
<dbReference type="EMBL" id="CAJOBO010001763">
    <property type="protein sequence ID" value="CAF4407486.1"/>
    <property type="molecule type" value="Genomic_DNA"/>
</dbReference>
<dbReference type="PANTHER" id="PTHR32078">
    <property type="entry name" value="NUCLEAR PROTEIN MDM1"/>
    <property type="match status" value="1"/>
</dbReference>
<dbReference type="EMBL" id="CAJOBR010003198">
    <property type="protein sequence ID" value="CAF4727927.1"/>
    <property type="molecule type" value="Genomic_DNA"/>
</dbReference>
<evidence type="ECO:0000256" key="1">
    <source>
        <dbReference type="ARBA" id="ARBA00004114"/>
    </source>
</evidence>
<dbReference type="EMBL" id="CAJOBP010003048">
    <property type="protein sequence ID" value="CAF4387574.1"/>
    <property type="molecule type" value="Genomic_DNA"/>
</dbReference>
<dbReference type="Pfam" id="PF15501">
    <property type="entry name" value="MDM1"/>
    <property type="match status" value="1"/>
</dbReference>
<evidence type="ECO:0000256" key="2">
    <source>
        <dbReference type="ARBA" id="ARBA00004123"/>
    </source>
</evidence>
<evidence type="ECO:0000256" key="9">
    <source>
        <dbReference type="ARBA" id="ARBA00045771"/>
    </source>
</evidence>
<name>A0A817ZA25_9BILA</name>
<feature type="region of interest" description="Disordered" evidence="10">
    <location>
        <begin position="268"/>
        <end position="287"/>
    </location>
</feature>
<evidence type="ECO:0000313" key="20">
    <source>
        <dbReference type="Proteomes" id="UP000663873"/>
    </source>
</evidence>
<dbReference type="OrthoDB" id="9999940at2759"/>
<evidence type="ECO:0000313" key="15">
    <source>
        <dbReference type="EMBL" id="CAF4287298.1"/>
    </source>
</evidence>
<evidence type="ECO:0000256" key="3">
    <source>
        <dbReference type="ARBA" id="ARBA00010494"/>
    </source>
</evidence>
<comment type="caution">
    <text evidence="12">The sequence shown here is derived from an EMBL/GenBank/DDBJ whole genome shotgun (WGS) entry which is preliminary data.</text>
</comment>
<dbReference type="EMBL" id="CAJNYT010005875">
    <property type="protein sequence ID" value="CAF3781529.1"/>
    <property type="molecule type" value="Genomic_DNA"/>
</dbReference>
<feature type="compositionally biased region" description="Basic and acidic residues" evidence="10">
    <location>
        <begin position="17"/>
        <end position="30"/>
    </location>
</feature>
<dbReference type="GO" id="GO:0005814">
    <property type="term" value="C:centriole"/>
    <property type="evidence" value="ECO:0007669"/>
    <property type="project" value="UniProtKB-SubCell"/>
</dbReference>
<evidence type="ECO:0000313" key="13">
    <source>
        <dbReference type="EMBL" id="CAF3414714.1"/>
    </source>
</evidence>
<evidence type="ECO:0000256" key="4">
    <source>
        <dbReference type="ARBA" id="ARBA00013508"/>
    </source>
</evidence>
<feature type="compositionally biased region" description="Polar residues" evidence="10">
    <location>
        <begin position="580"/>
        <end position="604"/>
    </location>
</feature>
<keyword evidence="20" id="KW-1185">Reference proteome</keyword>
<dbReference type="EMBL" id="CAJNYU010001127">
    <property type="protein sequence ID" value="CAF3414714.1"/>
    <property type="molecule type" value="Genomic_DNA"/>
</dbReference>
<evidence type="ECO:0000313" key="18">
    <source>
        <dbReference type="EMBL" id="CAF4727927.1"/>
    </source>
</evidence>
<proteinExistence type="inferred from homology"/>
<protein>
    <recommendedName>
        <fullName evidence="4">Nuclear protein MDM1</fullName>
    </recommendedName>
</protein>
<dbReference type="GO" id="GO:0005874">
    <property type="term" value="C:microtubule"/>
    <property type="evidence" value="ECO:0007669"/>
    <property type="project" value="UniProtKB-KW"/>
</dbReference>
<feature type="compositionally biased region" description="Polar residues" evidence="10">
    <location>
        <begin position="1"/>
        <end position="10"/>
    </location>
</feature>
<evidence type="ECO:0000256" key="8">
    <source>
        <dbReference type="ARBA" id="ARBA00023242"/>
    </source>
</evidence>
<sequence>MKYQTEYQRNFQKRTPRPVDDYTKPERKLNEVPIKSSSSSSLTPARRRGRSLPGSPTRNDNNFAVIGPNEKFSSSQLYRLRQPIKDNARVKKPREYAILGRNEKFQDNTIYPLRKPVWDDSARVPVRRSESENHSCGIQTELQKAPHVTFDAQYGREIVPVRSRIGAQSEYQQQFHWKQPLGDLVSDQMLVEDSKVRDRRSDPVLPLTVIDPSEKILIEKASVAVNTPARVEIIVDKPKHQVSRSVSGPINPIHSKHNQVTEYQSRYKPIPNQKKPPTRKAFEAEQVEERKRKEIVKAERAYSDDEGTGAKMNLGKEFRQKNSQNNLRRWKSEYQTTFKPFWRFDYKNGKWYKDAAADEQGFNPNLFWYKELVSSRQRADEYRANAEADHFNRDHMLQLQTGYGGNKSYLAWDTNNDNDADSVVSIDRDLERQRQRDKQSQRRVDERIQSKIHYHEKQSEKPALHKTDQVAQTDHQVDRIVYIDDPIPKAPSAATKAFVRNLNSSAVQQHMAWDSESLYSQRTASDIDFKSNNVHDVHRKHYVNEEPTIIRKPSSMKQHEHRSSGTHSPLIHERQQINNGYTSPQTHEPINKQNGIIRPSTSLQETRHAAGRSNYDTHAFDKRLPVRPHTSMNDYHSYPGNRSNENRNYQQTDSPASKSSFQAHLNRLDERFGQNYNARNKDDDILSMHSARSLSSSCSLASQTLERAQQNMNKYWGGHVPASIDSPK</sequence>
<evidence type="ECO:0000313" key="11">
    <source>
        <dbReference type="EMBL" id="CAF3326821.1"/>
    </source>
</evidence>
<evidence type="ECO:0000256" key="10">
    <source>
        <dbReference type="SAM" id="MobiDB-lite"/>
    </source>
</evidence>
<feature type="region of interest" description="Disordered" evidence="10">
    <location>
        <begin position="580"/>
        <end position="660"/>
    </location>
</feature>
<dbReference type="Proteomes" id="UP000663869">
    <property type="component" value="Unassembled WGS sequence"/>
</dbReference>
<evidence type="ECO:0000313" key="12">
    <source>
        <dbReference type="EMBL" id="CAF3390660.1"/>
    </source>
</evidence>
<dbReference type="Proteomes" id="UP000663833">
    <property type="component" value="Unassembled WGS sequence"/>
</dbReference>
<dbReference type="EMBL" id="CAJOBQ010000188">
    <property type="protein sequence ID" value="CAF4287298.1"/>
    <property type="molecule type" value="Genomic_DNA"/>
</dbReference>
<evidence type="ECO:0000256" key="5">
    <source>
        <dbReference type="ARBA" id="ARBA00022490"/>
    </source>
</evidence>
<dbReference type="Proteomes" id="UP000663851">
    <property type="component" value="Unassembled WGS sequence"/>
</dbReference>
<feature type="region of interest" description="Disordered" evidence="10">
    <location>
        <begin position="1"/>
        <end position="68"/>
    </location>
</feature>
<dbReference type="InterPro" id="IPR029136">
    <property type="entry name" value="MDM1"/>
</dbReference>
<comment type="similarity">
    <text evidence="3">Belongs to the MDM1 family.</text>
</comment>
<dbReference type="Proteomes" id="UP000663848">
    <property type="component" value="Unassembled WGS sequence"/>
</dbReference>
<gene>
    <name evidence="13" type="ORF">FME351_LOCUS10336</name>
    <name evidence="14" type="ORF">GRG538_LOCUS33064</name>
    <name evidence="17" type="ORF">HFQ381_LOCUS20539</name>
    <name evidence="11" type="ORF">LUA448_LOCUS10563</name>
    <name evidence="18" type="ORF">QYT958_LOCUS19386</name>
    <name evidence="12" type="ORF">TIS948_LOCUS26804</name>
    <name evidence="15" type="ORF">TSG867_LOCUS5388</name>
    <name evidence="16" type="ORF">UJA718_LOCUS18188</name>
</gene>
<evidence type="ECO:0000313" key="14">
    <source>
        <dbReference type="EMBL" id="CAF3781529.1"/>
    </source>
</evidence>
<organism evidence="12 19">
    <name type="scientific">Rotaria socialis</name>
    <dbReference type="NCBI Taxonomy" id="392032"/>
    <lineage>
        <taxon>Eukaryota</taxon>
        <taxon>Metazoa</taxon>
        <taxon>Spiralia</taxon>
        <taxon>Gnathifera</taxon>
        <taxon>Rotifera</taxon>
        <taxon>Eurotatoria</taxon>
        <taxon>Bdelloidea</taxon>
        <taxon>Philodinida</taxon>
        <taxon>Philodinidae</taxon>
        <taxon>Rotaria</taxon>
    </lineage>
</organism>
<evidence type="ECO:0000313" key="16">
    <source>
        <dbReference type="EMBL" id="CAF4387574.1"/>
    </source>
</evidence>
<evidence type="ECO:0000256" key="6">
    <source>
        <dbReference type="ARBA" id="ARBA00022701"/>
    </source>
</evidence>
<dbReference type="EMBL" id="CAJNYD010001263">
    <property type="protein sequence ID" value="CAF3326821.1"/>
    <property type="molecule type" value="Genomic_DNA"/>
</dbReference>
<dbReference type="Proteomes" id="UP000663872">
    <property type="component" value="Unassembled WGS sequence"/>
</dbReference>
<keyword evidence="6" id="KW-0493">Microtubule</keyword>
<feature type="compositionally biased region" description="Polar residues" evidence="10">
    <location>
        <begin position="630"/>
        <end position="660"/>
    </location>
</feature>
<dbReference type="Proteomes" id="UP000663862">
    <property type="component" value="Unassembled WGS sequence"/>
</dbReference>
<accession>A0A817ZA25</accession>
<keyword evidence="8" id="KW-0539">Nucleus</keyword>